<dbReference type="PANTHER" id="PTHR45647">
    <property type="entry name" value="OS02G0152300 PROTEIN"/>
    <property type="match status" value="1"/>
</dbReference>
<keyword evidence="10" id="KW-0175">Coiled coil</keyword>
<dbReference type="Gene3D" id="1.10.510.10">
    <property type="entry name" value="Transferase(Phosphotransferase) domain 1"/>
    <property type="match status" value="1"/>
</dbReference>
<dbReference type="GO" id="GO:0004674">
    <property type="term" value="F:protein serine/threonine kinase activity"/>
    <property type="evidence" value="ECO:0007669"/>
    <property type="project" value="UniProtKB-KW"/>
</dbReference>
<evidence type="ECO:0000259" key="12">
    <source>
        <dbReference type="PROSITE" id="PS50011"/>
    </source>
</evidence>
<dbReference type="PROSITE" id="PS00108">
    <property type="entry name" value="PROTEIN_KINASE_ST"/>
    <property type="match status" value="1"/>
</dbReference>
<dbReference type="PROSITE" id="PS50011">
    <property type="entry name" value="PROTEIN_KINASE_DOM"/>
    <property type="match status" value="1"/>
</dbReference>
<comment type="catalytic activity">
    <reaction evidence="9">
        <text>L-seryl-[protein] + ATP = O-phospho-L-seryl-[protein] + ADP + H(+)</text>
        <dbReference type="Rhea" id="RHEA:17989"/>
        <dbReference type="Rhea" id="RHEA-COMP:9863"/>
        <dbReference type="Rhea" id="RHEA-COMP:11604"/>
        <dbReference type="ChEBI" id="CHEBI:15378"/>
        <dbReference type="ChEBI" id="CHEBI:29999"/>
        <dbReference type="ChEBI" id="CHEBI:30616"/>
        <dbReference type="ChEBI" id="CHEBI:83421"/>
        <dbReference type="ChEBI" id="CHEBI:456216"/>
        <dbReference type="EC" id="2.7.11.1"/>
    </reaction>
</comment>
<dbReference type="InterPro" id="IPR011009">
    <property type="entry name" value="Kinase-like_dom_sf"/>
</dbReference>
<evidence type="ECO:0000256" key="9">
    <source>
        <dbReference type="ARBA" id="ARBA00048679"/>
    </source>
</evidence>
<evidence type="ECO:0000256" key="10">
    <source>
        <dbReference type="SAM" id="Coils"/>
    </source>
</evidence>
<feature type="coiled-coil region" evidence="10">
    <location>
        <begin position="421"/>
        <end position="448"/>
    </location>
</feature>
<evidence type="ECO:0000256" key="4">
    <source>
        <dbReference type="ARBA" id="ARBA00022741"/>
    </source>
</evidence>
<dbReference type="Gene3D" id="3.40.50.620">
    <property type="entry name" value="HUPs"/>
    <property type="match status" value="1"/>
</dbReference>
<dbReference type="Gene3D" id="3.30.200.20">
    <property type="entry name" value="Phosphorylase Kinase, domain 1"/>
    <property type="match status" value="1"/>
</dbReference>
<keyword evidence="6" id="KW-0833">Ubl conjugation pathway</keyword>
<protein>
    <recommendedName>
        <fullName evidence="12">Protein kinase domain-containing protein</fullName>
    </recommendedName>
</protein>
<evidence type="ECO:0000256" key="8">
    <source>
        <dbReference type="ARBA" id="ARBA00047899"/>
    </source>
</evidence>
<feature type="region of interest" description="Disordered" evidence="11">
    <location>
        <begin position="263"/>
        <end position="300"/>
    </location>
</feature>
<dbReference type="SUPFAM" id="SSF52402">
    <property type="entry name" value="Adenine nucleotide alpha hydrolases-like"/>
    <property type="match status" value="1"/>
</dbReference>
<feature type="region of interest" description="Disordered" evidence="11">
    <location>
        <begin position="221"/>
        <end position="244"/>
    </location>
</feature>
<evidence type="ECO:0000256" key="5">
    <source>
        <dbReference type="ARBA" id="ARBA00022777"/>
    </source>
</evidence>
<feature type="coiled-coil region" evidence="10">
    <location>
        <begin position="339"/>
        <end position="394"/>
    </location>
</feature>
<dbReference type="InterPro" id="IPR000719">
    <property type="entry name" value="Prot_kinase_dom"/>
</dbReference>
<feature type="compositionally biased region" description="Polar residues" evidence="11">
    <location>
        <begin position="271"/>
        <end position="282"/>
    </location>
</feature>
<evidence type="ECO:0000256" key="1">
    <source>
        <dbReference type="ARBA" id="ARBA00000900"/>
    </source>
</evidence>
<feature type="domain" description="Protein kinase" evidence="12">
    <location>
        <begin position="473"/>
        <end position="736"/>
    </location>
</feature>
<dbReference type="InterPro" id="IPR051348">
    <property type="entry name" value="U-box_ubiquitin_ligases"/>
</dbReference>
<comment type="catalytic activity">
    <reaction evidence="1">
        <text>S-ubiquitinyl-[E2 ubiquitin-conjugating enzyme]-L-cysteine + [acceptor protein]-L-lysine = [E2 ubiquitin-conjugating enzyme]-L-cysteine + N(6)-ubiquitinyl-[acceptor protein]-L-lysine.</text>
        <dbReference type="EC" id="2.3.2.27"/>
    </reaction>
</comment>
<dbReference type="EMBL" id="JAWXYG010000007">
    <property type="protein sequence ID" value="KAK4267255.1"/>
    <property type="molecule type" value="Genomic_DNA"/>
</dbReference>
<keyword evidence="2" id="KW-0723">Serine/threonine-protein kinase</keyword>
<gene>
    <name evidence="13" type="ORF">QN277_024057</name>
</gene>
<evidence type="ECO:0000256" key="11">
    <source>
        <dbReference type="SAM" id="MobiDB-lite"/>
    </source>
</evidence>
<dbReference type="SMART" id="SM00220">
    <property type="entry name" value="S_TKc"/>
    <property type="match status" value="1"/>
</dbReference>
<organism evidence="13 14">
    <name type="scientific">Acacia crassicarpa</name>
    <name type="common">northern wattle</name>
    <dbReference type="NCBI Taxonomy" id="499986"/>
    <lineage>
        <taxon>Eukaryota</taxon>
        <taxon>Viridiplantae</taxon>
        <taxon>Streptophyta</taxon>
        <taxon>Embryophyta</taxon>
        <taxon>Tracheophyta</taxon>
        <taxon>Spermatophyta</taxon>
        <taxon>Magnoliopsida</taxon>
        <taxon>eudicotyledons</taxon>
        <taxon>Gunneridae</taxon>
        <taxon>Pentapetalae</taxon>
        <taxon>rosids</taxon>
        <taxon>fabids</taxon>
        <taxon>Fabales</taxon>
        <taxon>Fabaceae</taxon>
        <taxon>Caesalpinioideae</taxon>
        <taxon>mimosoid clade</taxon>
        <taxon>Acacieae</taxon>
        <taxon>Acacia</taxon>
    </lineage>
</organism>
<dbReference type="Proteomes" id="UP001293593">
    <property type="component" value="Unassembled WGS sequence"/>
</dbReference>
<evidence type="ECO:0000256" key="7">
    <source>
        <dbReference type="ARBA" id="ARBA00022840"/>
    </source>
</evidence>
<dbReference type="FunFam" id="1.10.510.10:FF:001023">
    <property type="entry name" value="Os07g0541700 protein"/>
    <property type="match status" value="1"/>
</dbReference>
<keyword evidence="5" id="KW-0418">Kinase</keyword>
<dbReference type="SUPFAM" id="SSF56112">
    <property type="entry name" value="Protein kinase-like (PK-like)"/>
    <property type="match status" value="1"/>
</dbReference>
<name>A0AAE1JBF0_9FABA</name>
<sequence length="840" mass="94417">MQAWHRMIVYKGKNLFILIFLAPKSAPTIARLGGAIGAGGPMDLSLKSMKWGEGPVTADDVGATVIAIDKDKNSEYAVRWAVDHLVRNSCTLIHVRTKGFHPHNVDDAHKEGVPPSGEEMHQFFLPFRGFCARKGIEAKELVLHDLDVSSALTYYIINNSIRNVVVGASLRNLLTRKFFKEADVPTCLIKSLPEACTIYVISNGKVKNIKPTRHSLNHWITTTKSIKDSQRGSSGAGDSQRLPYISDSEEEILRDSVRHGRGQGSVLDGACNSQNHTYTQNVPHEPNGKADSPESNQNPYSFINDMSGPNSFQSSDKFPENQEVFENSDICRSLTWKSPNRLEREIRKLKRELKRTMEKYSLACREAIETKRKVMELEQIREEEGRNLEKARLAEEAALALTEVEREKAMAASESSQMAKLLAEMETEKRMQAEMKAMQEEEEKMKAVNLLAQNFIRCRRYDISEIEVATNYFDNSLKIGEGGYGPVYRGKLDHTVVAIKVLRPDIASGEKQFFQEVEVLSTIRHPNMVLLLGACPEYGCLVYEYLENGSLDDRLFRKDNTPPIPWKLRFQIAAEIATGLHFLHQTRPEPLVHRDLKPANILLDKNYKSKISDVGLARLVPPSVADKTTQYRLTAAAGTLCYIDPEYQRTGLLGVKSDTYSLGVVLLQILTSKPPMGLSHLVERAIQAGKFPEVLDPSVTDWPVEEALSLAMLAMKCCELRKRDRPNLGSVILPELDRLKDLEEDRYVKEVTDGDDRFESRNQEAMSSNINVEMERRQRKHVKSPSKNCSSRSKIIREGGLFATSRKHVEEVANKQDSTDEIGSCWSFVGTCSTANSLAS</sequence>
<comment type="caution">
    <text evidence="13">The sequence shown here is derived from an EMBL/GenBank/DDBJ whole genome shotgun (WGS) entry which is preliminary data.</text>
</comment>
<evidence type="ECO:0000256" key="3">
    <source>
        <dbReference type="ARBA" id="ARBA00022679"/>
    </source>
</evidence>
<dbReference type="InterPro" id="IPR008271">
    <property type="entry name" value="Ser/Thr_kinase_AS"/>
</dbReference>
<dbReference type="AlphaFoldDB" id="A0AAE1JBF0"/>
<keyword evidence="4" id="KW-0547">Nucleotide-binding</keyword>
<dbReference type="FunFam" id="3.30.200.20:FF:000162">
    <property type="entry name" value="Adenine nucleotide alpha hydrolase-like domain kinase"/>
    <property type="match status" value="1"/>
</dbReference>
<proteinExistence type="predicted"/>
<accession>A0AAE1JBF0</accession>
<reference evidence="13" key="1">
    <citation type="submission" date="2023-10" db="EMBL/GenBank/DDBJ databases">
        <title>Chromosome-level genome of the transformable northern wattle, Acacia crassicarpa.</title>
        <authorList>
            <person name="Massaro I."/>
            <person name="Sinha N.R."/>
            <person name="Poethig S."/>
            <person name="Leichty A.R."/>
        </authorList>
    </citation>
    <scope>NUCLEOTIDE SEQUENCE</scope>
    <source>
        <strain evidence="13">Acra3RX</strain>
        <tissue evidence="13">Leaf</tissue>
    </source>
</reference>
<evidence type="ECO:0000256" key="6">
    <source>
        <dbReference type="ARBA" id="ARBA00022786"/>
    </source>
</evidence>
<dbReference type="InterPro" id="IPR014729">
    <property type="entry name" value="Rossmann-like_a/b/a_fold"/>
</dbReference>
<evidence type="ECO:0000313" key="13">
    <source>
        <dbReference type="EMBL" id="KAK4267255.1"/>
    </source>
</evidence>
<evidence type="ECO:0000256" key="2">
    <source>
        <dbReference type="ARBA" id="ARBA00022527"/>
    </source>
</evidence>
<keyword evidence="14" id="KW-1185">Reference proteome</keyword>
<keyword evidence="7" id="KW-0067">ATP-binding</keyword>
<dbReference type="PANTHER" id="PTHR45647:SF51">
    <property type="entry name" value="PROTEIN KINASE SUPERFAMILY PROTEIN"/>
    <property type="match status" value="1"/>
</dbReference>
<evidence type="ECO:0000313" key="14">
    <source>
        <dbReference type="Proteomes" id="UP001293593"/>
    </source>
</evidence>
<dbReference type="Pfam" id="PF00069">
    <property type="entry name" value="Pkinase"/>
    <property type="match status" value="1"/>
</dbReference>
<dbReference type="GO" id="GO:0061630">
    <property type="term" value="F:ubiquitin protein ligase activity"/>
    <property type="evidence" value="ECO:0007669"/>
    <property type="project" value="UniProtKB-EC"/>
</dbReference>
<comment type="catalytic activity">
    <reaction evidence="8">
        <text>L-threonyl-[protein] + ATP = O-phospho-L-threonyl-[protein] + ADP + H(+)</text>
        <dbReference type="Rhea" id="RHEA:46608"/>
        <dbReference type="Rhea" id="RHEA-COMP:11060"/>
        <dbReference type="Rhea" id="RHEA-COMP:11605"/>
        <dbReference type="ChEBI" id="CHEBI:15378"/>
        <dbReference type="ChEBI" id="CHEBI:30013"/>
        <dbReference type="ChEBI" id="CHEBI:30616"/>
        <dbReference type="ChEBI" id="CHEBI:61977"/>
        <dbReference type="ChEBI" id="CHEBI:456216"/>
        <dbReference type="EC" id="2.7.11.1"/>
    </reaction>
</comment>
<keyword evidence="3" id="KW-0808">Transferase</keyword>
<dbReference type="GO" id="GO:0005524">
    <property type="term" value="F:ATP binding"/>
    <property type="evidence" value="ECO:0007669"/>
    <property type="project" value="UniProtKB-KW"/>
</dbReference>